<dbReference type="CDD" id="cd00833">
    <property type="entry name" value="PKS"/>
    <property type="match status" value="2"/>
</dbReference>
<name>Q090E0_STIAD</name>
<dbReference type="InterPro" id="IPR020841">
    <property type="entry name" value="PKS_Beta-ketoAc_synthase_dom"/>
</dbReference>
<accession>Q090E0</accession>
<feature type="compositionally biased region" description="Polar residues" evidence="6">
    <location>
        <begin position="59"/>
        <end position="68"/>
    </location>
</feature>
<dbReference type="InterPro" id="IPR020807">
    <property type="entry name" value="PKS_DH"/>
</dbReference>
<dbReference type="Proteomes" id="UP000032702">
    <property type="component" value="Unassembled WGS sequence"/>
</dbReference>
<evidence type="ECO:0000259" key="9">
    <source>
        <dbReference type="PROSITE" id="PS52019"/>
    </source>
</evidence>
<evidence type="ECO:0000259" key="8">
    <source>
        <dbReference type="PROSITE" id="PS52004"/>
    </source>
</evidence>
<dbReference type="InterPro" id="IPR016036">
    <property type="entry name" value="Malonyl_transacylase_ACP-bd"/>
</dbReference>
<dbReference type="InterPro" id="IPR014030">
    <property type="entry name" value="Ketoacyl_synth_N"/>
</dbReference>
<dbReference type="Pfam" id="PF22621">
    <property type="entry name" value="CurL-like_PKS_C"/>
    <property type="match status" value="1"/>
</dbReference>
<keyword evidence="1" id="KW-0596">Phosphopantetheine</keyword>
<dbReference type="SMART" id="SM01294">
    <property type="entry name" value="PKS_PP_betabranch"/>
    <property type="match status" value="1"/>
</dbReference>
<dbReference type="PANTHER" id="PTHR43775">
    <property type="entry name" value="FATTY ACID SYNTHASE"/>
    <property type="match status" value="1"/>
</dbReference>
<feature type="region of interest" description="N-terminal hotdog fold" evidence="5">
    <location>
        <begin position="993"/>
        <end position="1119"/>
    </location>
</feature>
<dbReference type="SUPFAM" id="SSF53901">
    <property type="entry name" value="Thiolase-like"/>
    <property type="match status" value="2"/>
</dbReference>
<dbReference type="InterPro" id="IPR014043">
    <property type="entry name" value="Acyl_transferase_dom"/>
</dbReference>
<dbReference type="InterPro" id="IPR032821">
    <property type="entry name" value="PKS_assoc"/>
</dbReference>
<protein>
    <submittedName>
        <fullName evidence="10">Oxidoreductase, short chain dehydrogenase/reductase family</fullName>
    </submittedName>
</protein>
<dbReference type="PROSITE" id="PS00012">
    <property type="entry name" value="PHOSPHOPANTETHEINE"/>
    <property type="match status" value="2"/>
</dbReference>
<dbReference type="InterPro" id="IPR057326">
    <property type="entry name" value="KR_dom"/>
</dbReference>
<dbReference type="InterPro" id="IPR020806">
    <property type="entry name" value="PKS_PP-bd"/>
</dbReference>
<dbReference type="PROSITE" id="PS52004">
    <property type="entry name" value="KS3_2"/>
    <property type="match status" value="2"/>
</dbReference>
<evidence type="ECO:0000256" key="2">
    <source>
        <dbReference type="ARBA" id="ARBA00022553"/>
    </source>
</evidence>
<dbReference type="Pfam" id="PF02801">
    <property type="entry name" value="Ketoacyl-synt_C"/>
    <property type="match status" value="2"/>
</dbReference>
<keyword evidence="3" id="KW-0808">Transferase</keyword>
<dbReference type="InterPro" id="IPR001227">
    <property type="entry name" value="Ac_transferase_dom_sf"/>
</dbReference>
<dbReference type="Pfam" id="PF00698">
    <property type="entry name" value="Acyl_transf_1"/>
    <property type="match status" value="2"/>
</dbReference>
<feature type="domain" description="Ketosynthase family 3 (KS3)" evidence="8">
    <location>
        <begin position="1896"/>
        <end position="2320"/>
    </location>
</feature>
<dbReference type="Gene3D" id="3.40.366.10">
    <property type="entry name" value="Malonyl-Coenzyme A Acyl Carrier Protein, domain 2"/>
    <property type="match status" value="2"/>
</dbReference>
<feature type="domain" description="Carrier" evidence="7">
    <location>
        <begin position="1780"/>
        <end position="1855"/>
    </location>
</feature>
<dbReference type="InterPro" id="IPR016035">
    <property type="entry name" value="Acyl_Trfase/lysoPLipase"/>
</dbReference>
<dbReference type="InterPro" id="IPR006162">
    <property type="entry name" value="Ppantetheine_attach_site"/>
</dbReference>
<evidence type="ECO:0000256" key="5">
    <source>
        <dbReference type="PROSITE-ProRule" id="PRU01363"/>
    </source>
</evidence>
<reference evidence="10 11" key="1">
    <citation type="submission" date="2006-04" db="EMBL/GenBank/DDBJ databases">
        <authorList>
            <person name="Nierman W.C."/>
        </authorList>
    </citation>
    <scope>NUCLEOTIDE SEQUENCE [LARGE SCALE GENOMIC DNA]</scope>
    <source>
        <strain evidence="10 11">DW4/3-1</strain>
    </source>
</reference>
<dbReference type="InterPro" id="IPR013968">
    <property type="entry name" value="PKS_KR"/>
</dbReference>
<feature type="domain" description="Carrier" evidence="7">
    <location>
        <begin position="3318"/>
        <end position="3395"/>
    </location>
</feature>
<dbReference type="GO" id="GO:0006633">
    <property type="term" value="P:fatty acid biosynthetic process"/>
    <property type="evidence" value="ECO:0007669"/>
    <property type="project" value="InterPro"/>
</dbReference>
<evidence type="ECO:0000259" key="7">
    <source>
        <dbReference type="PROSITE" id="PS50075"/>
    </source>
</evidence>
<dbReference type="SUPFAM" id="SSF51735">
    <property type="entry name" value="NAD(P)-binding Rossmann-fold domains"/>
    <property type="match status" value="4"/>
</dbReference>
<gene>
    <name evidence="10" type="ORF">STIAU_7284</name>
</gene>
<sequence>MSDRHVESVFWLRAPARSRECFQQELPSGSYGRFPLFESCPAPLCRTGHPRHPRDREMTASTQDGSQQQRALLERATVTIKKLRAENAQLRSAQKEPIAIIGMACRFPGGANDPESYWRLLAGGVDAIREIPPERWPAGEIDVNELPALRWAGLIDSVDGFDAGFFGITPREAAHLDPQQRLLLEVSCEALENALQPADRLIQHPVGVFVGIASSDYQHHVLALPPEEQNGYSATGNMPSVAAGRIAYTLGLQGPCAAVDTACSSSLVALHMACQSLRSGESTLALAGGVNLLLSSTWMRMVGLTQSLSPDGRCRTFDARANGFVRGEGCGVVVLKRLSDAQRDGDHVWAVLRGSSINHDGRSGGLTVPNVLSQEATLRKALDSAEVAASDIGYVEAHGTGTPLGDPIELDALKSVLGQERGGERHCVVGSVKTNIGHLEAAAGIAGLIKVVLSLGKETLPAHLHFRGLNPRVSLDQSSLVIGAEARPWPAGDVPRRAVVSSFGISGTNACVVVEEAPARPTDEAAPQPPIGASLPGEFLLPLSARSPEALRALALAHARWLGEPGNTGSLEQHIHLTSTRRSHHSIRQGFVGGTRAELVESLKAFAGQADLPVAETIKAPRIAMIFPGQGSQWLGMGRELHAREPVFRDALTAFDAAMRKVAGWSVLEELFAEAERARLDQVDVIQPCIVAIQLSLAALWRSWGVEPSAVIGQSMGEVSAAYVAGALSIEDTARVITARSRLVKQLRGGAMASVGLPASELEGVLGEGLGVAAINGPASTLVAGRSDAIDRLVTEMAGRGVFCRKVKVDYASHSPEVEPLRMPLLEALSSVRGLPPALAFRSTVHRSWVGAGDLGPEYWYQNLREPVQLFPVLEALLAEDGIDVLLEVSPHPILGPVLQAASTHVGRDAAVFASLRREQAEQKTLLLTLAALYARGQAVAFERVGVKALSDRATRWSPLPTYPWQRQRHWLPAVERLRTVERATEGSRDCLPPGHRLRSPALRDAVYEVVLRSTSLRCFESHRVEGGVIAPASWILSMVVAALRDLGFRGPVASRQMTFARPLAIPDGEERHVQLILSPEAGRPTRFQLLSAAGNGPAEERSWTLLSEGTIVLGEALPLERLDVASLSGRMEAVPSASIGVMAGAPGPEGWIEALHRGGQEVLCRLRTPRASDHAERFVLHPEPLNEALTALVACSGLAGHRYAPIAIDALELIGQADVAWIHGTVEQVESGGRSALSVALHLYDEAYRPVAVVSRMHCVPAFLEGSIKAETGLLARGRYEVAWQLLEPVSATTAPATVPAAEPGRWLIFPDARGACELLAARLEAEGHDCVRFSGGLEPGAELREQLTAAAAGGRPLRGILFGCGLDAVAEPGQPFSSGQLEAVRALLQLAGAIAARSLGPVWILTRGAVSIEEGETIDAPAAAALWGMGRVLGREHPEAVPRLVDVDPRGPVTANAEQLHRALSMGSSPEHQLALRADRIFGLRLRRGRDDHARQSLTPSPEASYLITGGLGRLGLSVAEWLVARGARNLVLLARSLPSEEAARRILALEQQGARILVARADVANFAALGQALAAAEAELPAIRGVIHAAGQARQALLADESWQDYTEVLGAKAAGAWNLHQLTKDRTLDFFVMFSSIAGILGFGGMGSYAAANTYLDALAVHRRGLGLPALSVAWGLWDQDLDQQLGERAMRVGLEPFAAADGLQALGVLAAGQATHAIVASMDWARHLQDRAGAVPPWLHGLAVSPSGPASPREPEGASKFLGSLAGLSAQAAAERISAHVGGVVAETLGYPRYHALPRSKGFFDIGFDSLLAMDLRRRLVKDFAHPFPVTLAFDHPTIERLTSFLVSYWHENGAAARSGTGAVALLPAPSSTTVADPLATAVQVRSDSAVEPIAIVGIGCRFPGGVVDPETFWNLLIQGRDATSEAPHGRWDDESLFDPDPSAPGKFNVRRAGFLSDIESFDPEFFGISPREAARMDPQQRLLLEVTWEALEHAGQPADALVDSATGVFVSGAPNQYLSRFGEDPSELDAYALTGNLPCTLSGRVSYVLGLRGPNLFLDTGCSGALVALHLACQSLRAGECNLALAGGVNVLLSAEMMIGLGKTGTLAPDGRCKTFDASANGFGRGEGCGVLVVKRLSDAQAHGDRIIAVVRGSSVNHDGRSSGLTVPSGPAQQLLMERALQQARISAAQVGFVEAHGTGTQLGDPIEVGALAAVYGRASGRTSPCFLGAVKSNLGHLEAAAGVAGVIKAALAVERGEIPPNVHFAEINPKLPMEGEPFDIPTRLHAWPSTGRRLAAVSSFGLGGTNAHTVLEAAPSIVSSIESAARDVAPGRDRPAHVVTLSARDREALVEQARRLSAFVAQRPSLRLADVAFSANSGRTHLPHRLAIVFSSLEELRARLDAFAEAPSGSDAAHGVVTDAPRPRIGFLFTGQGSQYVGMAKELYETQPVFRDAIEECAAFLDRTAEQPLLTLLADGHSIDRTGRAQPALFAVQYALTRLWRSWGIEPHAVFGHSVGEVAAACAAGVLSLEDALLLIQERARWMETIPDGGVMVSVRAAAGEVEEALAPHAGVVAIAALNGPEHTVISGDRDAVLAIAADFRARGIETKQLRVSVAFHSPAVEPILAPFMRSISSISARPAQLPWVTGLTGTTLPHLEADYWSRQIREPVQFTAAMTALAGLGCDVLLEIGPHPTLTGLAAETLPGSILCLPSLRRGHADTEVIAHSLARLHVAGAPIDLRAWDQPFSRQRHPLPSYPFQRRRLWFDAPSRRRLPSSAGAGAAEREASWYSRCEWREAAPSRLAPSSPRAGHWIVLADAGGFAAALAEVLAARGDTCSLLRPDGLEHQDPAASSHGSGHRWTVPGMARALDAARSAGRPLRGIVHLWSLDVAPTQAIDDDALDRAESLNLGSVLALVQALAARGSSATGDGARLWMVTRGAVCTGNDGASVSVAQAPAWGLGAVIANEHPEIWGGAVDLDAGEGAQRPVREQAAELVGELTGESGEDRVAWRGGRRLIARLARRLPTRTSPVSIRRDATYLVTGGHGALGLAVAGWLAQRGAKHLTLVSRRGPSEGAQAAIAGLTAEGVVVNSVLADIGVPGDVRALLQRIEESGPPLRGVIHAAGIVEDGLIVNQSWEAFERVLRPKVRGAWHLHRNARDLDFFVHFSSASSLLGPHGQASYAAANAFLDALAYHQRAHHTPAVTINWGPWEAGMAARLDAETSRRTLGTGWTPLSISDGWSALDRIVASDEAQVAVLPAIWSVLDGDGRRAPLTRELAGTGGESLPARAQAAEVRVRDTLLAVAPTERKRVLEDHVRQVVERTLGWGARAGDELGPKRRFVEVGMDSLMAIEIRNRLQRELDLTLAATTLFNYPTISALTDHLATMLASAGIVPADAPAATSPTPVLGTQPVRAVEPSEDEGGELSDAELAELIAKKYDSRL</sequence>
<dbReference type="Pfam" id="PF00550">
    <property type="entry name" value="PP-binding"/>
    <property type="match status" value="2"/>
</dbReference>
<dbReference type="SMART" id="SM00823">
    <property type="entry name" value="PKS_PP"/>
    <property type="match status" value="2"/>
</dbReference>
<dbReference type="InterPro" id="IPR050091">
    <property type="entry name" value="PKS_NRPS_Biosynth_Enz"/>
</dbReference>
<dbReference type="Gene3D" id="3.30.70.3290">
    <property type="match status" value="2"/>
</dbReference>
<dbReference type="PROSITE" id="PS00606">
    <property type="entry name" value="KS3_1"/>
    <property type="match status" value="1"/>
</dbReference>
<dbReference type="InterPro" id="IPR049900">
    <property type="entry name" value="PKS_mFAS_DH"/>
</dbReference>
<dbReference type="FunFam" id="3.40.47.10:FF:000019">
    <property type="entry name" value="Polyketide synthase type I"/>
    <property type="match status" value="2"/>
</dbReference>
<dbReference type="SMART" id="SM00822">
    <property type="entry name" value="PKS_KR"/>
    <property type="match status" value="2"/>
</dbReference>
<dbReference type="PROSITE" id="PS52019">
    <property type="entry name" value="PKS_MFAS_DH"/>
    <property type="match status" value="1"/>
</dbReference>
<dbReference type="InterPro" id="IPR009081">
    <property type="entry name" value="PP-bd_ACP"/>
</dbReference>
<dbReference type="EMBL" id="AAMD01000064">
    <property type="protein sequence ID" value="EAU66110.1"/>
    <property type="molecule type" value="Genomic_DNA"/>
</dbReference>
<dbReference type="Pfam" id="PF08659">
    <property type="entry name" value="KR"/>
    <property type="match status" value="2"/>
</dbReference>
<dbReference type="Gene3D" id="3.10.129.10">
    <property type="entry name" value="Hotdog Thioesterase"/>
    <property type="match status" value="1"/>
</dbReference>
<dbReference type="SUPFAM" id="SSF55048">
    <property type="entry name" value="Probable ACP-binding domain of malonyl-CoA ACP transacylase"/>
    <property type="match status" value="2"/>
</dbReference>
<dbReference type="InterPro" id="IPR018201">
    <property type="entry name" value="Ketoacyl_synth_AS"/>
</dbReference>
<dbReference type="FunFam" id="3.40.366.10:FF:000002">
    <property type="entry name" value="Probable polyketide synthase 2"/>
    <property type="match status" value="1"/>
</dbReference>
<comment type="function">
    <text evidence="4">Involved in production of the polyketide antibiotic thailandamide.</text>
</comment>
<dbReference type="Pfam" id="PF16197">
    <property type="entry name" value="KAsynt_C_assoc"/>
    <property type="match status" value="1"/>
</dbReference>
<dbReference type="Pfam" id="PF14765">
    <property type="entry name" value="PS-DH"/>
    <property type="match status" value="1"/>
</dbReference>
<dbReference type="Gene3D" id="1.10.1200.10">
    <property type="entry name" value="ACP-like"/>
    <property type="match status" value="2"/>
</dbReference>
<evidence type="ECO:0000313" key="10">
    <source>
        <dbReference type="EMBL" id="EAU66110.1"/>
    </source>
</evidence>
<dbReference type="InterPro" id="IPR016039">
    <property type="entry name" value="Thiolase-like"/>
</dbReference>
<dbReference type="SMART" id="SM00826">
    <property type="entry name" value="PKS_DH"/>
    <property type="match status" value="1"/>
</dbReference>
<dbReference type="GO" id="GO:0031177">
    <property type="term" value="F:phosphopantetheine binding"/>
    <property type="evidence" value="ECO:0007669"/>
    <property type="project" value="InterPro"/>
</dbReference>
<keyword evidence="2" id="KW-0597">Phosphoprotein</keyword>
<dbReference type="Gene3D" id="3.40.47.10">
    <property type="match status" value="2"/>
</dbReference>
<dbReference type="InterPro" id="IPR049552">
    <property type="entry name" value="PKS_DH_N"/>
</dbReference>
<dbReference type="PROSITE" id="PS50075">
    <property type="entry name" value="CARRIER"/>
    <property type="match status" value="2"/>
</dbReference>
<dbReference type="InterPro" id="IPR049551">
    <property type="entry name" value="PKS_DH_C"/>
</dbReference>
<proteinExistence type="predicted"/>
<feature type="domain" description="Ketosynthase family 3 (KS3)" evidence="8">
    <location>
        <begin position="95"/>
        <end position="516"/>
    </location>
</feature>
<feature type="region of interest" description="Disordered" evidence="6">
    <location>
        <begin position="47"/>
        <end position="68"/>
    </location>
</feature>
<comment type="caution">
    <text evidence="5">Lacks conserved residue(s) required for the propagation of feature annotation.</text>
</comment>
<dbReference type="Gene3D" id="3.40.50.720">
    <property type="entry name" value="NAD(P)-binding Rossmann-like Domain"/>
    <property type="match status" value="2"/>
</dbReference>
<dbReference type="InterPro" id="IPR036291">
    <property type="entry name" value="NAD(P)-bd_dom_sf"/>
</dbReference>
<dbReference type="GO" id="GO:0004315">
    <property type="term" value="F:3-oxoacyl-[acyl-carrier-protein] synthase activity"/>
    <property type="evidence" value="ECO:0007669"/>
    <property type="project" value="InterPro"/>
</dbReference>
<evidence type="ECO:0000256" key="3">
    <source>
        <dbReference type="ARBA" id="ARBA00022679"/>
    </source>
</evidence>
<dbReference type="InterPro" id="IPR014031">
    <property type="entry name" value="Ketoacyl_synth_C"/>
</dbReference>
<dbReference type="InterPro" id="IPR036736">
    <property type="entry name" value="ACP-like_sf"/>
</dbReference>
<feature type="region of interest" description="C-terminal hotdog fold" evidence="5">
    <location>
        <begin position="1130"/>
        <end position="1269"/>
    </location>
</feature>
<dbReference type="SUPFAM" id="SSF47336">
    <property type="entry name" value="ACP-like"/>
    <property type="match status" value="2"/>
</dbReference>
<comment type="caution">
    <text evidence="10">The sequence shown here is derived from an EMBL/GenBank/DDBJ whole genome shotgun (WGS) entry which is preliminary data.</text>
</comment>
<feature type="domain" description="PKS/mFAS DH" evidence="9">
    <location>
        <begin position="993"/>
        <end position="1269"/>
    </location>
</feature>
<evidence type="ECO:0000256" key="1">
    <source>
        <dbReference type="ARBA" id="ARBA00022450"/>
    </source>
</evidence>
<evidence type="ECO:0000256" key="4">
    <source>
        <dbReference type="ARBA" id="ARBA00054155"/>
    </source>
</evidence>
<dbReference type="CDD" id="cd08955">
    <property type="entry name" value="KR_2_FAS_SDR_x"/>
    <property type="match status" value="2"/>
</dbReference>
<evidence type="ECO:0000313" key="11">
    <source>
        <dbReference type="Proteomes" id="UP000032702"/>
    </source>
</evidence>
<dbReference type="Pfam" id="PF00109">
    <property type="entry name" value="ketoacyl-synt"/>
    <property type="match status" value="2"/>
</dbReference>
<dbReference type="SUPFAM" id="SSF52151">
    <property type="entry name" value="FabD/lysophospholipase-like"/>
    <property type="match status" value="2"/>
</dbReference>
<evidence type="ECO:0000256" key="6">
    <source>
        <dbReference type="SAM" id="MobiDB-lite"/>
    </source>
</evidence>
<organism evidence="10 11">
    <name type="scientific">Stigmatella aurantiaca (strain DW4/3-1)</name>
    <dbReference type="NCBI Taxonomy" id="378806"/>
    <lineage>
        <taxon>Bacteria</taxon>
        <taxon>Pseudomonadati</taxon>
        <taxon>Myxococcota</taxon>
        <taxon>Myxococcia</taxon>
        <taxon>Myxococcales</taxon>
        <taxon>Cystobacterineae</taxon>
        <taxon>Archangiaceae</taxon>
        <taxon>Stigmatella</taxon>
    </lineage>
</organism>
<dbReference type="Pfam" id="PF21089">
    <property type="entry name" value="PKS_DH_N"/>
    <property type="match status" value="1"/>
</dbReference>
<dbReference type="GO" id="GO:0004312">
    <property type="term" value="F:fatty acid synthase activity"/>
    <property type="evidence" value="ECO:0007669"/>
    <property type="project" value="TreeGrafter"/>
</dbReference>
<dbReference type="SMART" id="SM00827">
    <property type="entry name" value="PKS_AT"/>
    <property type="match status" value="2"/>
</dbReference>
<dbReference type="PATRIC" id="fig|378806.16.peg.5216"/>
<dbReference type="SMART" id="SM00825">
    <property type="entry name" value="PKS_KS"/>
    <property type="match status" value="2"/>
</dbReference>
<dbReference type="Gene3D" id="3.10.129.120">
    <property type="match status" value="1"/>
</dbReference>
<dbReference type="PANTHER" id="PTHR43775:SF37">
    <property type="entry name" value="SI:DKEY-61P9.11"/>
    <property type="match status" value="1"/>
</dbReference>